<dbReference type="InterPro" id="IPR010982">
    <property type="entry name" value="Lambda_DNA-bd_dom_sf"/>
</dbReference>
<organism evidence="2 3">
    <name type="scientific">Dyella acidisoli</name>
    <dbReference type="NCBI Taxonomy" id="1867834"/>
    <lineage>
        <taxon>Bacteria</taxon>
        <taxon>Pseudomonadati</taxon>
        <taxon>Pseudomonadota</taxon>
        <taxon>Gammaproteobacteria</taxon>
        <taxon>Lysobacterales</taxon>
        <taxon>Rhodanobacteraceae</taxon>
        <taxon>Dyella</taxon>
    </lineage>
</organism>
<dbReference type="SUPFAM" id="SSF47413">
    <property type="entry name" value="lambda repressor-like DNA-binding domains"/>
    <property type="match status" value="1"/>
</dbReference>
<dbReference type="EMBL" id="BSOB01000004">
    <property type="protein sequence ID" value="GLQ91270.1"/>
    <property type="molecule type" value="Genomic_DNA"/>
</dbReference>
<dbReference type="CDD" id="cd00093">
    <property type="entry name" value="HTH_XRE"/>
    <property type="match status" value="1"/>
</dbReference>
<protein>
    <submittedName>
        <fullName evidence="2">Transcriptional regulator</fullName>
    </submittedName>
</protein>
<dbReference type="Pfam" id="PF17765">
    <property type="entry name" value="MLTR_LBD"/>
    <property type="match status" value="1"/>
</dbReference>
<dbReference type="SMART" id="SM00530">
    <property type="entry name" value="HTH_XRE"/>
    <property type="match status" value="1"/>
</dbReference>
<evidence type="ECO:0000259" key="1">
    <source>
        <dbReference type="PROSITE" id="PS50943"/>
    </source>
</evidence>
<sequence>MKSQETAGDNKSPIGVLLRSWREARRISQLDLALRANLSARHLSYVETGKAQASRDMLCRLADVLEMPLRERNVLLLTGGYAPQYPENPLATPALEWMRQAVDLTITHQEPYPAFVLDRHWNVLMTNQAAVRIGNLLMQGRQSKHTNLLHQVFDPEDVRSVMLNWPEVAEKFIRHLHDEIAMAPSDQITQHLLQQVMQYPDVPEHWRFRDLQRTQTPVFTFVFQSSEGELRFFETITTFSMPRDVTLAELRIESSFPADAHTAAVCAKLAAA</sequence>
<name>A0ABQ5XHV2_9GAMM</name>
<dbReference type="PANTHER" id="PTHR35010">
    <property type="entry name" value="BLL4672 PROTEIN-RELATED"/>
    <property type="match status" value="1"/>
</dbReference>
<accession>A0ABQ5XHV2</accession>
<dbReference type="RefSeq" id="WP_284319047.1">
    <property type="nucleotide sequence ID" value="NZ_BSOB01000004.1"/>
</dbReference>
<dbReference type="Gene3D" id="3.30.450.180">
    <property type="match status" value="1"/>
</dbReference>
<dbReference type="InterPro" id="IPR001387">
    <property type="entry name" value="Cro/C1-type_HTH"/>
</dbReference>
<gene>
    <name evidence="2" type="ORF">GCM10007901_02200</name>
</gene>
<dbReference type="Proteomes" id="UP001156670">
    <property type="component" value="Unassembled WGS sequence"/>
</dbReference>
<dbReference type="Pfam" id="PF13560">
    <property type="entry name" value="HTH_31"/>
    <property type="match status" value="1"/>
</dbReference>
<dbReference type="InterPro" id="IPR041413">
    <property type="entry name" value="MLTR_LBD"/>
</dbReference>
<dbReference type="PANTHER" id="PTHR35010:SF4">
    <property type="entry name" value="BLL5781 PROTEIN"/>
    <property type="match status" value="1"/>
</dbReference>
<proteinExistence type="predicted"/>
<dbReference type="Gene3D" id="1.10.260.40">
    <property type="entry name" value="lambda repressor-like DNA-binding domains"/>
    <property type="match status" value="1"/>
</dbReference>
<comment type="caution">
    <text evidence="2">The sequence shown here is derived from an EMBL/GenBank/DDBJ whole genome shotgun (WGS) entry which is preliminary data.</text>
</comment>
<keyword evidence="3" id="KW-1185">Reference proteome</keyword>
<evidence type="ECO:0000313" key="2">
    <source>
        <dbReference type="EMBL" id="GLQ91270.1"/>
    </source>
</evidence>
<evidence type="ECO:0000313" key="3">
    <source>
        <dbReference type="Proteomes" id="UP001156670"/>
    </source>
</evidence>
<feature type="domain" description="HTH cro/C1-type" evidence="1">
    <location>
        <begin position="18"/>
        <end position="72"/>
    </location>
</feature>
<reference evidence="3" key="1">
    <citation type="journal article" date="2019" name="Int. J. Syst. Evol. Microbiol.">
        <title>The Global Catalogue of Microorganisms (GCM) 10K type strain sequencing project: providing services to taxonomists for standard genome sequencing and annotation.</title>
        <authorList>
            <consortium name="The Broad Institute Genomics Platform"/>
            <consortium name="The Broad Institute Genome Sequencing Center for Infectious Disease"/>
            <person name="Wu L."/>
            <person name="Ma J."/>
        </authorList>
    </citation>
    <scope>NUCLEOTIDE SEQUENCE [LARGE SCALE GENOMIC DNA]</scope>
    <source>
        <strain evidence="3">NBRC 111980</strain>
    </source>
</reference>
<dbReference type="PROSITE" id="PS50943">
    <property type="entry name" value="HTH_CROC1"/>
    <property type="match status" value="1"/>
</dbReference>